<dbReference type="PANTHER" id="PTHR21621:SF0">
    <property type="entry name" value="BETA-CITRYLGLUTAMATE SYNTHASE B-RELATED"/>
    <property type="match status" value="1"/>
</dbReference>
<dbReference type="SUPFAM" id="SSF56059">
    <property type="entry name" value="Glutathione synthetase ATP-binding domain-like"/>
    <property type="match status" value="1"/>
</dbReference>
<protein>
    <submittedName>
        <fullName evidence="6">RimK family alpha-L-glutamate ligase</fullName>
    </submittedName>
</protein>
<evidence type="ECO:0000313" key="7">
    <source>
        <dbReference type="Proteomes" id="UP001626628"/>
    </source>
</evidence>
<evidence type="ECO:0000313" key="6">
    <source>
        <dbReference type="EMBL" id="WXK81176.1"/>
    </source>
</evidence>
<dbReference type="Pfam" id="PF08443">
    <property type="entry name" value="RimK"/>
    <property type="match status" value="1"/>
</dbReference>
<dbReference type="Proteomes" id="UP001626628">
    <property type="component" value="Chromosome"/>
</dbReference>
<reference evidence="6 7" key="1">
    <citation type="submission" date="2024-03" db="EMBL/GenBank/DDBJ databases">
        <title>The complete genome of Streptomyces sirii sp.nov.</title>
        <authorList>
            <person name="Zakalyukina Y.V."/>
            <person name="Belik A.R."/>
            <person name="Biryukov M.V."/>
            <person name="Baturina O.A."/>
            <person name="Kabilov M.R."/>
        </authorList>
    </citation>
    <scope>NUCLEOTIDE SEQUENCE [LARGE SCALE GENOMIC DNA]</scope>
    <source>
        <strain evidence="6 7">BP-8</strain>
    </source>
</reference>
<dbReference type="NCBIfam" id="TIGR00768">
    <property type="entry name" value="rimK_fam"/>
    <property type="match status" value="1"/>
</dbReference>
<dbReference type="RefSeq" id="WP_407288995.1">
    <property type="nucleotide sequence ID" value="NZ_CP147982.1"/>
</dbReference>
<dbReference type="GO" id="GO:0016874">
    <property type="term" value="F:ligase activity"/>
    <property type="evidence" value="ECO:0007669"/>
    <property type="project" value="UniProtKB-KW"/>
</dbReference>
<organism evidence="6 7">
    <name type="scientific">Streptomyces sirii</name>
    <dbReference type="NCBI Taxonomy" id="3127701"/>
    <lineage>
        <taxon>Bacteria</taxon>
        <taxon>Bacillati</taxon>
        <taxon>Actinomycetota</taxon>
        <taxon>Actinomycetes</taxon>
        <taxon>Kitasatosporales</taxon>
        <taxon>Streptomycetaceae</taxon>
        <taxon>Streptomyces</taxon>
    </lineage>
</organism>
<keyword evidence="3 4" id="KW-0067">ATP-binding</keyword>
<proteinExistence type="predicted"/>
<name>A0ABZ2QX89_9ACTN</name>
<dbReference type="InterPro" id="IPR013651">
    <property type="entry name" value="ATP-grasp_RimK-type"/>
</dbReference>
<evidence type="ECO:0000256" key="2">
    <source>
        <dbReference type="ARBA" id="ARBA00022741"/>
    </source>
</evidence>
<evidence type="ECO:0000256" key="3">
    <source>
        <dbReference type="ARBA" id="ARBA00022840"/>
    </source>
</evidence>
<feature type="domain" description="ATP-grasp" evidence="5">
    <location>
        <begin position="126"/>
        <end position="316"/>
    </location>
</feature>
<keyword evidence="1" id="KW-0479">Metal-binding</keyword>
<gene>
    <name evidence="6" type="ORF">WAB15_37050</name>
</gene>
<dbReference type="Gene3D" id="3.30.470.20">
    <property type="entry name" value="ATP-grasp fold, B domain"/>
    <property type="match status" value="1"/>
</dbReference>
<dbReference type="InterPro" id="IPR004666">
    <property type="entry name" value="Rp_bS6_RimK/Lys_biosynth_LsyX"/>
</dbReference>
<accession>A0ABZ2QX89</accession>
<dbReference type="PROSITE" id="PS50975">
    <property type="entry name" value="ATP_GRASP"/>
    <property type="match status" value="1"/>
</dbReference>
<keyword evidence="7" id="KW-1185">Reference proteome</keyword>
<dbReference type="EMBL" id="CP147982">
    <property type="protein sequence ID" value="WXK81176.1"/>
    <property type="molecule type" value="Genomic_DNA"/>
</dbReference>
<dbReference type="PANTHER" id="PTHR21621">
    <property type="entry name" value="RIBOSOMAL PROTEIN S6 MODIFICATION PROTEIN"/>
    <property type="match status" value="1"/>
</dbReference>
<keyword evidence="2 4" id="KW-0547">Nucleotide-binding</keyword>
<evidence type="ECO:0000256" key="4">
    <source>
        <dbReference type="PROSITE-ProRule" id="PRU00409"/>
    </source>
</evidence>
<sequence>MSGHMAESLSLERSFPDIWMLVRAHPAEPVGATRALADALTAAYGSRFAVWHTDELLLGVRDGRLSLRTLVGEEMPAPKVVCVRQVPGSMHHDREVTLLRHLERMGSTLLNSLESQITCRNKFWQLQELAAAGLPVPASLSYATAPLNGVVRTPGLDVPCVVKPVNGYQGRQVSLVPDLPTLRQAADGAAHDMPLLFQEYVAPSHGRDLRVVIVEGEPVAAAVRTARDDALASNLARGGAVSLCRGRYPEAESLAVLAARTLGLTIAGVDLLFTATGAHTICEVNAVPGWRPEMTAVIPAITACIERHRQMSQMSHPSATP</sequence>
<dbReference type="Gene3D" id="3.40.50.20">
    <property type="match status" value="1"/>
</dbReference>
<evidence type="ECO:0000256" key="1">
    <source>
        <dbReference type="ARBA" id="ARBA00022723"/>
    </source>
</evidence>
<dbReference type="InterPro" id="IPR011761">
    <property type="entry name" value="ATP-grasp"/>
</dbReference>
<keyword evidence="6" id="KW-0436">Ligase</keyword>
<evidence type="ECO:0000259" key="5">
    <source>
        <dbReference type="PROSITE" id="PS50975"/>
    </source>
</evidence>